<protein>
    <submittedName>
        <fullName evidence="1">Uncharacterized protein</fullName>
    </submittedName>
</protein>
<dbReference type="AlphaFoldDB" id="A0A679FQU9"/>
<accession>A0A679FQU9</accession>
<organism evidence="1 2">
    <name type="scientific">Geobacillus subterraneus</name>
    <dbReference type="NCBI Taxonomy" id="129338"/>
    <lineage>
        <taxon>Bacteria</taxon>
        <taxon>Bacillati</taxon>
        <taxon>Bacillota</taxon>
        <taxon>Bacilli</taxon>
        <taxon>Bacillales</taxon>
        <taxon>Anoxybacillaceae</taxon>
        <taxon>Geobacillus</taxon>
    </lineage>
</organism>
<dbReference type="RefSeq" id="WP_172418996.1">
    <property type="nucleotide sequence ID" value="NZ_AP022559.1"/>
</dbReference>
<name>A0A679FQU9_9BACL</name>
<keyword evidence="2" id="KW-1185">Reference proteome</keyword>
<keyword evidence="1" id="KW-0614">Plasmid</keyword>
<evidence type="ECO:0000313" key="2">
    <source>
        <dbReference type="Proteomes" id="UP000501421"/>
    </source>
</evidence>
<reference evidence="2" key="1">
    <citation type="journal article" date="2020" name="Microbiol. Resour. Announc.">
        <title>Complete Genome Sequence of Geobacillus sp. Strain E55-1, Isolated from Mine Geyser in Japan.</title>
        <authorList>
            <person name="Miyazaki K."/>
            <person name="Hase E."/>
            <person name="Tokito N."/>
        </authorList>
    </citation>
    <scope>NUCLEOTIDE SEQUENCE [LARGE SCALE GENOMIC DNA]</scope>
    <source>
        <strain evidence="2">E55-1</strain>
        <plasmid evidence="2">pGspE55-2</plasmid>
    </source>
</reference>
<geneLocation type="plasmid" evidence="1 2">
    <name>pGspE55-2</name>
</geneLocation>
<gene>
    <name evidence="1" type="ORF">GsuE55_38650</name>
</gene>
<dbReference type="Proteomes" id="UP000501421">
    <property type="component" value="Plasmid pGspE55-2"/>
</dbReference>
<dbReference type="EMBL" id="AP022559">
    <property type="protein sequence ID" value="BBW99032.1"/>
    <property type="molecule type" value="Genomic_DNA"/>
</dbReference>
<evidence type="ECO:0000313" key="1">
    <source>
        <dbReference type="EMBL" id="BBW99032.1"/>
    </source>
</evidence>
<proteinExistence type="predicted"/>
<sequence length="106" mass="11926">MSGRKSKRKGYAGEREIVSLIPGAKRVPLSGSMGGEYGNDIVLPNGWRAEVKRRKSGMKQAYDWLEQSNPDVVLYRADRKTWIAIMTMDKLMELMGVGEDEPAHDI</sequence>